<dbReference type="InterPro" id="IPR038765">
    <property type="entry name" value="Papain-like_cys_pep_sf"/>
</dbReference>
<dbReference type="SUPFAM" id="SSF54001">
    <property type="entry name" value="Cysteine proteinases"/>
    <property type="match status" value="1"/>
</dbReference>
<dbReference type="OrthoDB" id="9812429at2"/>
<proteinExistence type="predicted"/>
<comment type="caution">
    <text evidence="2">The sequence shown here is derived from an EMBL/GenBank/DDBJ whole genome shotgun (WGS) entry which is preliminary data.</text>
</comment>
<dbReference type="InterPro" id="IPR024301">
    <property type="entry name" value="Amidase_6"/>
</dbReference>
<dbReference type="Pfam" id="PF12671">
    <property type="entry name" value="Amidase_6"/>
    <property type="match status" value="1"/>
</dbReference>
<name>A0A0M0L7K3_9BACI</name>
<dbReference type="STRING" id="284581.AMD01_06820"/>
<reference evidence="3" key="1">
    <citation type="submission" date="2015-08" db="EMBL/GenBank/DDBJ databases">
        <title>Fjat-14210 dsm16467.</title>
        <authorList>
            <person name="Liu B."/>
            <person name="Wang J."/>
            <person name="Zhu Y."/>
            <person name="Liu G."/>
            <person name="Chen Q."/>
            <person name="Chen Z."/>
            <person name="Lan J."/>
            <person name="Che J."/>
            <person name="Ge C."/>
            <person name="Shi H."/>
            <person name="Pan Z."/>
            <person name="Liu X."/>
        </authorList>
    </citation>
    <scope>NUCLEOTIDE SEQUENCE [LARGE SCALE GENOMIC DNA]</scope>
    <source>
        <strain evidence="3">DSM 16467</strain>
    </source>
</reference>
<dbReference type="PANTHER" id="PTHR40032:SF1">
    <property type="entry name" value="EXPORTED PROTEIN"/>
    <property type="match status" value="1"/>
</dbReference>
<organism evidence="2 3">
    <name type="scientific">Priestia koreensis</name>
    <dbReference type="NCBI Taxonomy" id="284581"/>
    <lineage>
        <taxon>Bacteria</taxon>
        <taxon>Bacillati</taxon>
        <taxon>Bacillota</taxon>
        <taxon>Bacilli</taxon>
        <taxon>Bacillales</taxon>
        <taxon>Bacillaceae</taxon>
        <taxon>Priestia</taxon>
    </lineage>
</organism>
<protein>
    <recommendedName>
        <fullName evidence="1">Putative amidase domain-containing protein</fullName>
    </recommendedName>
</protein>
<gene>
    <name evidence="2" type="ORF">AMD01_06820</name>
</gene>
<keyword evidence="3" id="KW-1185">Reference proteome</keyword>
<dbReference type="RefSeq" id="WP_053400651.1">
    <property type="nucleotide sequence ID" value="NZ_LILC01000010.1"/>
</dbReference>
<sequence length="295" mass="34721">MQTKKIVLHTLVRSRAEGYVNGNLHRDFSPFIEKQVEQKCNQMSKRGAEIVKCSAKGYVDHISNEYEETTVYYHVEVESLVKQRSFFYIEETVEKRKALFYKDTLLKDEEIYPFSTSFDSEEMDRYDFDEDEDRSFNYDRRAAVQYAERYWNSHNPSYTNFDVNCTNYVSQCLRAGTAPMRGYPNKGQGWWMQTKNWSYSWTVANSFYWYLNSSKTGLTATKKTAAKDLMIGDIICYDFQGDGRWDHSTIIVAKDDDGMPLVNANTYNSRMRYWAYEDSSAYTPNMKYGFFHING</sequence>
<dbReference type="EMBL" id="LILC01000010">
    <property type="protein sequence ID" value="KOO47065.1"/>
    <property type="molecule type" value="Genomic_DNA"/>
</dbReference>
<dbReference type="PATRIC" id="fig|284581.3.peg.1243"/>
<evidence type="ECO:0000313" key="3">
    <source>
        <dbReference type="Proteomes" id="UP000037558"/>
    </source>
</evidence>
<dbReference type="PANTHER" id="PTHR40032">
    <property type="entry name" value="EXPORTED PROTEIN-RELATED"/>
    <property type="match status" value="1"/>
</dbReference>
<feature type="domain" description="Putative amidase" evidence="1">
    <location>
        <begin position="137"/>
        <end position="287"/>
    </location>
</feature>
<evidence type="ECO:0000313" key="2">
    <source>
        <dbReference type="EMBL" id="KOO47065.1"/>
    </source>
</evidence>
<evidence type="ECO:0000259" key="1">
    <source>
        <dbReference type="Pfam" id="PF12671"/>
    </source>
</evidence>
<dbReference type="AlphaFoldDB" id="A0A0M0L7K3"/>
<accession>A0A0M0L7K3</accession>
<dbReference type="Proteomes" id="UP000037558">
    <property type="component" value="Unassembled WGS sequence"/>
</dbReference>